<dbReference type="EMBL" id="AZHC01000012">
    <property type="protein sequence ID" value="OAA43278.1"/>
    <property type="molecule type" value="Genomic_DNA"/>
</dbReference>
<reference evidence="5" key="2">
    <citation type="submission" date="2018-12" db="EMBL/GenBank/DDBJ databases">
        <title>The complete genome of Metarhizium rileyi, a key fungal pathogen of Lepidoptera.</title>
        <authorList>
            <person name="Binneck E."/>
            <person name="Lastra C.C.L."/>
            <person name="Sosa-Gomez D.R."/>
        </authorList>
    </citation>
    <scope>NUCLEOTIDE SEQUENCE [LARGE SCALE GENOMIC DNA]</scope>
    <source>
        <strain evidence="5">Cep018-CH2</strain>
    </source>
</reference>
<name>A0A162JES9_METRR</name>
<comment type="caution">
    <text evidence="2">The sequence shown here is derived from an EMBL/GenBank/DDBJ whole genome shotgun (WGS) entry which is preliminary data.</text>
</comment>
<feature type="compositionally biased region" description="Basic and acidic residues" evidence="1">
    <location>
        <begin position="28"/>
        <end position="37"/>
    </location>
</feature>
<dbReference type="OMA" id="FMSKFRR"/>
<dbReference type="OrthoDB" id="5209158at2759"/>
<evidence type="ECO:0000313" key="2">
    <source>
        <dbReference type="EMBL" id="OAA43278.1"/>
    </source>
</evidence>
<reference evidence="3" key="3">
    <citation type="journal article" date="2019" name="Microbiol. Resour. Announc.">
        <title>Genome Sequence of Metarhizium rileyi, a Microbial Control Agent for Lepidoptera.</title>
        <authorList>
            <person name="Binneck E."/>
            <person name="Lastra C.C.L."/>
            <person name="Sosa-Gomez D.R."/>
        </authorList>
    </citation>
    <scope>NUCLEOTIDE SEQUENCE</scope>
    <source>
        <strain evidence="3">Cep018-CH2</strain>
    </source>
</reference>
<reference evidence="2 4" key="1">
    <citation type="journal article" date="2016" name="Genome Biol. Evol.">
        <title>Divergent and convergent evolution of fungal pathogenicity.</title>
        <authorList>
            <person name="Shang Y."/>
            <person name="Xiao G."/>
            <person name="Zheng P."/>
            <person name="Cen K."/>
            <person name="Zhan S."/>
            <person name="Wang C."/>
        </authorList>
    </citation>
    <scope>NUCLEOTIDE SEQUENCE [LARGE SCALE GENOMIC DNA]</scope>
    <source>
        <strain evidence="2 4">RCEF 4871</strain>
    </source>
</reference>
<gene>
    <name evidence="3" type="ORF">ED733_006938</name>
    <name evidence="2" type="ORF">NOR_04645</name>
</gene>
<evidence type="ECO:0000313" key="4">
    <source>
        <dbReference type="Proteomes" id="UP000243498"/>
    </source>
</evidence>
<sequence length="175" mass="19631">MPERQNTHRGVDTGTSHIPQIEVMSPPRDVKPKRVPRDTGFPEPFHSGPNTTLPHPDADLSPNAVLSYEDVSEERMLKRHKLSFLKKHKRTVSHGIIHPQSEALNSIVSLSMLDFDKKNPNQMWGTSTTSLRLSRDGGDSVRSRSKKDDDDTPPTSPDVAENRAKSGIFGRFKRT</sequence>
<feature type="compositionally biased region" description="Basic and acidic residues" evidence="1">
    <location>
        <begin position="133"/>
        <end position="149"/>
    </location>
</feature>
<keyword evidence="4" id="KW-1185">Reference proteome</keyword>
<dbReference type="EMBL" id="SBHS01000004">
    <property type="protein sequence ID" value="TWU76924.1"/>
    <property type="molecule type" value="Genomic_DNA"/>
</dbReference>
<organism evidence="2 4">
    <name type="scientific">Metarhizium rileyi (strain RCEF 4871)</name>
    <name type="common">Nomuraea rileyi</name>
    <dbReference type="NCBI Taxonomy" id="1649241"/>
    <lineage>
        <taxon>Eukaryota</taxon>
        <taxon>Fungi</taxon>
        <taxon>Dikarya</taxon>
        <taxon>Ascomycota</taxon>
        <taxon>Pezizomycotina</taxon>
        <taxon>Sordariomycetes</taxon>
        <taxon>Hypocreomycetidae</taxon>
        <taxon>Hypocreales</taxon>
        <taxon>Clavicipitaceae</taxon>
        <taxon>Metarhizium</taxon>
    </lineage>
</organism>
<proteinExistence type="predicted"/>
<dbReference type="Proteomes" id="UP000243498">
    <property type="component" value="Unassembled WGS sequence"/>
</dbReference>
<dbReference type="STRING" id="1081105.A0A162JES9"/>
<accession>A0A5C6GHY9</accession>
<evidence type="ECO:0000313" key="5">
    <source>
        <dbReference type="Proteomes" id="UP000317257"/>
    </source>
</evidence>
<dbReference type="AlphaFoldDB" id="A0A162JES9"/>
<evidence type="ECO:0000313" key="3">
    <source>
        <dbReference type="EMBL" id="TWU76924.1"/>
    </source>
</evidence>
<dbReference type="Proteomes" id="UP000317257">
    <property type="component" value="Unassembled WGS sequence"/>
</dbReference>
<protein>
    <submittedName>
        <fullName evidence="2">Uncharacterized protein</fullName>
    </submittedName>
</protein>
<evidence type="ECO:0000256" key="1">
    <source>
        <dbReference type="SAM" id="MobiDB-lite"/>
    </source>
</evidence>
<feature type="region of interest" description="Disordered" evidence="1">
    <location>
        <begin position="124"/>
        <end position="175"/>
    </location>
</feature>
<accession>A0A162JES9</accession>
<feature type="region of interest" description="Disordered" evidence="1">
    <location>
        <begin position="1"/>
        <end position="61"/>
    </location>
</feature>
<feature type="compositionally biased region" description="Basic and acidic residues" evidence="1">
    <location>
        <begin position="1"/>
        <end position="11"/>
    </location>
</feature>